<feature type="chain" id="PRO_5016834371" evidence="1">
    <location>
        <begin position="24"/>
        <end position="146"/>
    </location>
</feature>
<dbReference type="SUPFAM" id="SSF75169">
    <property type="entry name" value="DsrEFH-like"/>
    <property type="match status" value="1"/>
</dbReference>
<sequence>MKNQLLMILFVFVGSVMYTPATAQSLSVTEIEQSIKAEGQYAILISNARYFQAAVRTGQTLVAKNPELNFDIVLIGPVVKDLAKDESLKPSIEVSEKTGIRLVVCEAAMQHFELKQSDYHHSIQFTPDGFIYLFGLQESGYKTLTL</sequence>
<proteinExistence type="predicted"/>
<name>A0A368P8L4_9FLAO</name>
<accession>A0A368P8L4</accession>
<dbReference type="Proteomes" id="UP000252249">
    <property type="component" value="Unassembled WGS sequence"/>
</dbReference>
<evidence type="ECO:0000256" key="1">
    <source>
        <dbReference type="SAM" id="SignalP"/>
    </source>
</evidence>
<comment type="caution">
    <text evidence="2">The sequence shown here is derived from an EMBL/GenBank/DDBJ whole genome shotgun (WGS) entry which is preliminary data.</text>
</comment>
<dbReference type="EMBL" id="QPIG01000002">
    <property type="protein sequence ID" value="RCU57571.1"/>
    <property type="molecule type" value="Genomic_DNA"/>
</dbReference>
<organism evidence="2 3">
    <name type="scientific">Oceanihabitans sediminis</name>
    <dbReference type="NCBI Taxonomy" id="1812012"/>
    <lineage>
        <taxon>Bacteria</taxon>
        <taxon>Pseudomonadati</taxon>
        <taxon>Bacteroidota</taxon>
        <taxon>Flavobacteriia</taxon>
        <taxon>Flavobacteriales</taxon>
        <taxon>Flavobacteriaceae</taxon>
        <taxon>Oceanihabitans</taxon>
    </lineage>
</organism>
<gene>
    <name evidence="2" type="ORF">DU428_07190</name>
</gene>
<evidence type="ECO:0000313" key="2">
    <source>
        <dbReference type="EMBL" id="RCU57571.1"/>
    </source>
</evidence>
<dbReference type="Gene3D" id="3.40.1260.10">
    <property type="entry name" value="DsrEFH-like"/>
    <property type="match status" value="1"/>
</dbReference>
<feature type="signal peptide" evidence="1">
    <location>
        <begin position="1"/>
        <end position="23"/>
    </location>
</feature>
<keyword evidence="3" id="KW-1185">Reference proteome</keyword>
<protein>
    <submittedName>
        <fullName evidence="2">Uncharacterized protein</fullName>
    </submittedName>
</protein>
<dbReference type="Pfam" id="PF02635">
    <property type="entry name" value="DsrE"/>
    <property type="match status" value="1"/>
</dbReference>
<dbReference type="InterPro" id="IPR027396">
    <property type="entry name" value="DsrEFH-like"/>
</dbReference>
<dbReference type="RefSeq" id="WP_113966025.1">
    <property type="nucleotide sequence ID" value="NZ_JAWVXR010000002.1"/>
</dbReference>
<dbReference type="AlphaFoldDB" id="A0A368P8L4"/>
<reference evidence="2 3" key="1">
    <citation type="submission" date="2018-07" db="EMBL/GenBank/DDBJ databases">
        <title>Oceanihabitans testaceum sp. nov., isolated from marine sediment.</title>
        <authorList>
            <person name="Li C.-M."/>
        </authorList>
    </citation>
    <scope>NUCLEOTIDE SEQUENCE [LARGE SCALE GENOMIC DNA]</scope>
    <source>
        <strain evidence="2 3">S9-10</strain>
    </source>
</reference>
<keyword evidence="1" id="KW-0732">Signal</keyword>
<evidence type="ECO:0000313" key="3">
    <source>
        <dbReference type="Proteomes" id="UP000252249"/>
    </source>
</evidence>
<dbReference type="InterPro" id="IPR003787">
    <property type="entry name" value="Sulphur_relay_DsrE/F-like"/>
</dbReference>
<dbReference type="OrthoDB" id="1467432at2"/>